<dbReference type="GO" id="GO:0016491">
    <property type="term" value="F:oxidoreductase activity"/>
    <property type="evidence" value="ECO:0007669"/>
    <property type="project" value="InterPro"/>
</dbReference>
<sequence length="159" mass="17636">MKLKVLIACYSYSGNTLKVAKELKESLSADLTKIEPVKDRFYLLKGWGALREQRAAIKPCTTDLHDYDALVVCCPIWAGKSPAGLNQYLDELQNVKGKKLGAFVTMGGNGNQKATMQIREALSERGMEFLGQMKIASKDLKSGAYTEMVETFAKKFQDS</sequence>
<dbReference type="GO" id="GO:0010181">
    <property type="term" value="F:FMN binding"/>
    <property type="evidence" value="ECO:0007669"/>
    <property type="project" value="InterPro"/>
</dbReference>
<evidence type="ECO:0000259" key="3">
    <source>
        <dbReference type="PROSITE" id="PS50902"/>
    </source>
</evidence>
<feature type="domain" description="Flavodoxin-like" evidence="3">
    <location>
        <begin position="5"/>
        <end position="157"/>
    </location>
</feature>
<dbReference type="RefSeq" id="WP_231916371.1">
    <property type="nucleotide sequence ID" value="NZ_LT607756.1"/>
</dbReference>
<accession>A0A1D3KZ53</accession>
<evidence type="ECO:0000313" key="4">
    <source>
        <dbReference type="EMBL" id="SCG84595.1"/>
    </source>
</evidence>
<keyword evidence="5" id="KW-1185">Reference proteome</keyword>
<dbReference type="STRING" id="118062.MCBB_0006"/>
<dbReference type="KEGG" id="mcub:MCBB_0006"/>
<comment type="cofactor">
    <cofactor evidence="1">
        <name>[4Fe-4S] cluster</name>
        <dbReference type="ChEBI" id="CHEBI:49883"/>
    </cofactor>
</comment>
<dbReference type="EMBL" id="LT607756">
    <property type="protein sequence ID" value="SCG84595.1"/>
    <property type="molecule type" value="Genomic_DNA"/>
</dbReference>
<evidence type="ECO:0000256" key="1">
    <source>
        <dbReference type="ARBA" id="ARBA00001966"/>
    </source>
</evidence>
<dbReference type="InterPro" id="IPR005025">
    <property type="entry name" value="FMN_Rdtase-like_dom"/>
</dbReference>
<dbReference type="SUPFAM" id="SSF52218">
    <property type="entry name" value="Flavoproteins"/>
    <property type="match status" value="1"/>
</dbReference>
<dbReference type="PANTHER" id="PTHR39201:SF1">
    <property type="entry name" value="FLAVODOXIN-LIKE DOMAIN-CONTAINING PROTEIN"/>
    <property type="match status" value="1"/>
</dbReference>
<dbReference type="PANTHER" id="PTHR39201">
    <property type="entry name" value="EXPORTED PROTEIN-RELATED"/>
    <property type="match status" value="1"/>
</dbReference>
<protein>
    <recommendedName>
        <fullName evidence="3">Flavodoxin-like domain-containing protein</fullName>
    </recommendedName>
</protein>
<organism evidence="4 5">
    <name type="scientific">Methanobacterium congolense</name>
    <dbReference type="NCBI Taxonomy" id="118062"/>
    <lineage>
        <taxon>Archaea</taxon>
        <taxon>Methanobacteriati</taxon>
        <taxon>Methanobacteriota</taxon>
        <taxon>Methanomada group</taxon>
        <taxon>Methanobacteria</taxon>
        <taxon>Methanobacteriales</taxon>
        <taxon>Methanobacteriaceae</taxon>
        <taxon>Methanobacterium</taxon>
    </lineage>
</organism>
<dbReference type="PROSITE" id="PS50902">
    <property type="entry name" value="FLAVODOXIN_LIKE"/>
    <property type="match status" value="1"/>
</dbReference>
<dbReference type="Pfam" id="PF03358">
    <property type="entry name" value="FMN_red"/>
    <property type="match status" value="1"/>
</dbReference>
<dbReference type="AlphaFoldDB" id="A0A1D3KZ53"/>
<reference evidence="4 5" key="1">
    <citation type="submission" date="2016-08" db="EMBL/GenBank/DDBJ databases">
        <authorList>
            <person name="Seilhamer J.J."/>
        </authorList>
    </citation>
    <scope>NUCLEOTIDE SEQUENCE [LARGE SCALE GENOMIC DNA]</scope>
    <source>
        <strain evidence="4">Buetzberg</strain>
    </source>
</reference>
<proteinExistence type="inferred from homology"/>
<dbReference type="Proteomes" id="UP000094707">
    <property type="component" value="Chromosome I"/>
</dbReference>
<dbReference type="GeneID" id="30410872"/>
<dbReference type="InterPro" id="IPR029039">
    <property type="entry name" value="Flavoprotein-like_sf"/>
</dbReference>
<dbReference type="InterPro" id="IPR008254">
    <property type="entry name" value="Flavodoxin/NO_synth"/>
</dbReference>
<evidence type="ECO:0000313" key="5">
    <source>
        <dbReference type="Proteomes" id="UP000094707"/>
    </source>
</evidence>
<comment type="similarity">
    <text evidence="2">Belongs to the SsuE family. Isf subfamily.</text>
</comment>
<gene>
    <name evidence="4" type="ORF">MCBB_0006</name>
</gene>
<dbReference type="Gene3D" id="3.40.50.360">
    <property type="match status" value="1"/>
</dbReference>
<name>A0A1D3KZ53_9EURY</name>
<evidence type="ECO:0000256" key="2">
    <source>
        <dbReference type="ARBA" id="ARBA00038292"/>
    </source>
</evidence>